<evidence type="ECO:0000313" key="3">
    <source>
        <dbReference type="Proteomes" id="UP001370490"/>
    </source>
</evidence>
<feature type="compositionally biased region" description="Basic and acidic residues" evidence="1">
    <location>
        <begin position="165"/>
        <end position="185"/>
    </location>
</feature>
<sequence>MVISLGPGKFYGRALPRPRIYADVQYNDERVDPPTSVLDPLLEWANEAHWSMGGLSFKRHRLQGRIEGNVKKLRAEREKIEKGKINTSSPVQEKRGSESLSPPPAPIAVKRRRYVAASSDDEENGDFDYLVRRKLKDDFDRAVTEEVGNPVTAFGRRLAKVASKTRSERLGNGNGKEDSDKGKELKGKRKGKTNDKEKGGSDVLRTSPRLAKRE</sequence>
<dbReference type="AlphaFoldDB" id="A0AAN8UY80"/>
<keyword evidence="3" id="KW-1185">Reference proteome</keyword>
<dbReference type="EMBL" id="JBAMMX010000022">
    <property type="protein sequence ID" value="KAK6919072.1"/>
    <property type="molecule type" value="Genomic_DNA"/>
</dbReference>
<feature type="region of interest" description="Disordered" evidence="1">
    <location>
        <begin position="77"/>
        <end position="105"/>
    </location>
</feature>
<proteinExistence type="predicted"/>
<feature type="region of interest" description="Disordered" evidence="1">
    <location>
        <begin position="161"/>
        <end position="214"/>
    </location>
</feature>
<dbReference type="PANTHER" id="PTHR35103">
    <property type="entry name" value="OS06G0115700 PROTEIN"/>
    <property type="match status" value="1"/>
</dbReference>
<evidence type="ECO:0000256" key="1">
    <source>
        <dbReference type="SAM" id="MobiDB-lite"/>
    </source>
</evidence>
<dbReference type="Proteomes" id="UP001370490">
    <property type="component" value="Unassembled WGS sequence"/>
</dbReference>
<gene>
    <name evidence="2" type="ORF">RJ641_017494</name>
</gene>
<organism evidence="2 3">
    <name type="scientific">Dillenia turbinata</name>
    <dbReference type="NCBI Taxonomy" id="194707"/>
    <lineage>
        <taxon>Eukaryota</taxon>
        <taxon>Viridiplantae</taxon>
        <taxon>Streptophyta</taxon>
        <taxon>Embryophyta</taxon>
        <taxon>Tracheophyta</taxon>
        <taxon>Spermatophyta</taxon>
        <taxon>Magnoliopsida</taxon>
        <taxon>eudicotyledons</taxon>
        <taxon>Gunneridae</taxon>
        <taxon>Pentapetalae</taxon>
        <taxon>Dilleniales</taxon>
        <taxon>Dilleniaceae</taxon>
        <taxon>Dillenia</taxon>
    </lineage>
</organism>
<dbReference type="PANTHER" id="PTHR35103:SF1">
    <property type="entry name" value="OS06G0115700 PROTEIN"/>
    <property type="match status" value="1"/>
</dbReference>
<reference evidence="2 3" key="1">
    <citation type="submission" date="2023-12" db="EMBL/GenBank/DDBJ databases">
        <title>A high-quality genome assembly for Dillenia turbinata (Dilleniales).</title>
        <authorList>
            <person name="Chanderbali A."/>
        </authorList>
    </citation>
    <scope>NUCLEOTIDE SEQUENCE [LARGE SCALE GENOMIC DNA]</scope>
    <source>
        <strain evidence="2">LSX21</strain>
        <tissue evidence="2">Leaf</tissue>
    </source>
</reference>
<accession>A0AAN8UY80</accession>
<comment type="caution">
    <text evidence="2">The sequence shown here is derived from an EMBL/GenBank/DDBJ whole genome shotgun (WGS) entry which is preliminary data.</text>
</comment>
<protein>
    <submittedName>
        <fullName evidence="2">Uncharacterized protein</fullName>
    </submittedName>
</protein>
<evidence type="ECO:0000313" key="2">
    <source>
        <dbReference type="EMBL" id="KAK6919072.1"/>
    </source>
</evidence>
<name>A0AAN8UY80_9MAGN</name>